<name>A0ACC3SQZ2_LIPKO</name>
<sequence>MFSESGESSDEGPGGADEDSDVGEKELIRQEKLERARKRKRQEQRMTGFVTKKGLAAGKIGPERVKGDQLEKNQQKRAKVSAFQTPEVVRSSTRAHTVKNKKYVLQRLQEHEKRKASNPVHQRKAKESLTQAERIQRAKLIEERNVASLNEFFEQEVIRKKSQRAAMFAQRLIELGPFIRWRSVQVNLPAGQRRLIVEEIEHNEKHDGRKRAWRKHLTENDEEKLETIKPEKRKYNKKVKLNAGADADSAPDSNEKAIGNPPTKTTKIVDGIAGEAASSHTSTPLPALDTRAQDMTTPKTDVDNDRGYREDSQQTDLQEVAPNQPMSSPTKALDLSPSRELPATDTGTKSQDLTDPHANQMDSGMCAKGEDDHTNESLSIITQEDGHDSRAPSTGNMHNCVSDGLEKKGEELSAVESAFGDKNHSDGPLLQAGNIPLDDRLPTEETAPEATVLPVELAPCSTELVSLMDFHSDQKLDASTVRSVLLGPQASFGRAPARAKRHLCPITGGAVRFKDPLTGVCYSSLESFKVIRKVLSGAMPWNSAFGDGMYYGRDDDIPKLLISQLDENPVARSDAPAAPVDR</sequence>
<evidence type="ECO:0000313" key="1">
    <source>
        <dbReference type="EMBL" id="KAK9234048.1"/>
    </source>
</evidence>
<reference evidence="2" key="1">
    <citation type="journal article" date="2024" name="Front. Bioeng. Biotechnol.">
        <title>Genome-scale model development and genomic sequencing of the oleaginous clade Lipomyces.</title>
        <authorList>
            <person name="Czajka J.J."/>
            <person name="Han Y."/>
            <person name="Kim J."/>
            <person name="Mondo S.J."/>
            <person name="Hofstad B.A."/>
            <person name="Robles A."/>
            <person name="Haridas S."/>
            <person name="Riley R."/>
            <person name="LaButti K."/>
            <person name="Pangilinan J."/>
            <person name="Andreopoulos W."/>
            <person name="Lipzen A."/>
            <person name="Yan J."/>
            <person name="Wang M."/>
            <person name="Ng V."/>
            <person name="Grigoriev I.V."/>
            <person name="Spatafora J.W."/>
            <person name="Magnuson J.K."/>
            <person name="Baker S.E."/>
            <person name="Pomraning K.R."/>
        </authorList>
    </citation>
    <scope>NUCLEOTIDE SEQUENCE [LARGE SCALE GENOMIC DNA]</scope>
    <source>
        <strain evidence="2">CBS 7786</strain>
    </source>
</reference>
<evidence type="ECO:0000313" key="2">
    <source>
        <dbReference type="Proteomes" id="UP001433508"/>
    </source>
</evidence>
<proteinExistence type="predicted"/>
<comment type="caution">
    <text evidence="1">The sequence shown here is derived from an EMBL/GenBank/DDBJ whole genome shotgun (WGS) entry which is preliminary data.</text>
</comment>
<dbReference type="EMBL" id="MU971525">
    <property type="protein sequence ID" value="KAK9234048.1"/>
    <property type="molecule type" value="Genomic_DNA"/>
</dbReference>
<dbReference type="Proteomes" id="UP001433508">
    <property type="component" value="Unassembled WGS sequence"/>
</dbReference>
<protein>
    <submittedName>
        <fullName evidence="1">YL1 nuclear protein-domain-containing protein</fullName>
    </submittedName>
</protein>
<gene>
    <name evidence="1" type="ORF">V1525DRAFT_414335</name>
</gene>
<organism evidence="1 2">
    <name type="scientific">Lipomyces kononenkoae</name>
    <name type="common">Yeast</name>
    <dbReference type="NCBI Taxonomy" id="34357"/>
    <lineage>
        <taxon>Eukaryota</taxon>
        <taxon>Fungi</taxon>
        <taxon>Dikarya</taxon>
        <taxon>Ascomycota</taxon>
        <taxon>Saccharomycotina</taxon>
        <taxon>Lipomycetes</taxon>
        <taxon>Lipomycetales</taxon>
        <taxon>Lipomycetaceae</taxon>
        <taxon>Lipomyces</taxon>
    </lineage>
</organism>
<accession>A0ACC3SQZ2</accession>
<keyword evidence="2" id="KW-1185">Reference proteome</keyword>